<organism evidence="1 2">
    <name type="scientific">Granulicella aggregans</name>
    <dbReference type="NCBI Taxonomy" id="474949"/>
    <lineage>
        <taxon>Bacteria</taxon>
        <taxon>Pseudomonadati</taxon>
        <taxon>Acidobacteriota</taxon>
        <taxon>Terriglobia</taxon>
        <taxon>Terriglobales</taxon>
        <taxon>Acidobacteriaceae</taxon>
        <taxon>Granulicella</taxon>
    </lineage>
</organism>
<protein>
    <submittedName>
        <fullName evidence="1">Uncharacterized protein</fullName>
    </submittedName>
</protein>
<gene>
    <name evidence="1" type="ORF">HDF16_005708</name>
</gene>
<proteinExistence type="predicted"/>
<dbReference type="Proteomes" id="UP000540989">
    <property type="component" value="Unassembled WGS sequence"/>
</dbReference>
<keyword evidence="2" id="KW-1185">Reference proteome</keyword>
<dbReference type="EMBL" id="JACHIP010000024">
    <property type="protein sequence ID" value="MBB5060972.1"/>
    <property type="molecule type" value="Genomic_DNA"/>
</dbReference>
<name>A0A7W7ZJK7_9BACT</name>
<dbReference type="RefSeq" id="WP_184223598.1">
    <property type="nucleotide sequence ID" value="NZ_JACHIP010000024.1"/>
</dbReference>
<sequence>MSEIEGWISTAALTLGIDIERLDEIASRQVRTLLESKFVTGEPRVWWLGLKTPYVYYEIGSTRLSEILPVSQGRVLFIPEVDDGHPLPVYAVDVATLEGILGECPFFEYYVADRSGAWLVAETEHDVFILCGTTESLLRLPAGGRLWPAS</sequence>
<evidence type="ECO:0000313" key="1">
    <source>
        <dbReference type="EMBL" id="MBB5060972.1"/>
    </source>
</evidence>
<accession>A0A7W7ZJK7</accession>
<reference evidence="1 2" key="1">
    <citation type="submission" date="2020-08" db="EMBL/GenBank/DDBJ databases">
        <title>Genomic Encyclopedia of Type Strains, Phase IV (KMG-V): Genome sequencing to study the core and pangenomes of soil and plant-associated prokaryotes.</title>
        <authorList>
            <person name="Whitman W."/>
        </authorList>
    </citation>
    <scope>NUCLEOTIDE SEQUENCE [LARGE SCALE GENOMIC DNA]</scope>
    <source>
        <strain evidence="1 2">M8UP14</strain>
    </source>
</reference>
<evidence type="ECO:0000313" key="2">
    <source>
        <dbReference type="Proteomes" id="UP000540989"/>
    </source>
</evidence>
<dbReference type="AlphaFoldDB" id="A0A7W7ZJK7"/>
<comment type="caution">
    <text evidence="1">The sequence shown here is derived from an EMBL/GenBank/DDBJ whole genome shotgun (WGS) entry which is preliminary data.</text>
</comment>